<keyword evidence="6" id="KW-1185">Reference proteome</keyword>
<dbReference type="PANTHER" id="PTHR42788:SF13">
    <property type="entry name" value="ALIPHATIC SULFONATES IMPORT ATP-BINDING PROTEIN SSUB"/>
    <property type="match status" value="1"/>
</dbReference>
<evidence type="ECO:0000256" key="2">
    <source>
        <dbReference type="ARBA" id="ARBA00022741"/>
    </source>
</evidence>
<dbReference type="Gene3D" id="3.40.50.300">
    <property type="entry name" value="P-loop containing nucleotide triphosphate hydrolases"/>
    <property type="match status" value="1"/>
</dbReference>
<evidence type="ECO:0000256" key="3">
    <source>
        <dbReference type="ARBA" id="ARBA00022840"/>
    </source>
</evidence>
<keyword evidence="2" id="KW-0547">Nucleotide-binding</keyword>
<evidence type="ECO:0000259" key="4">
    <source>
        <dbReference type="PROSITE" id="PS50893"/>
    </source>
</evidence>
<name>A0A9X2MSN6_9BACL</name>
<keyword evidence="1" id="KW-0813">Transport</keyword>
<evidence type="ECO:0000313" key="5">
    <source>
        <dbReference type="EMBL" id="MCR2805695.1"/>
    </source>
</evidence>
<organism evidence="5 6">
    <name type="scientific">Paenibacillus soyae</name>
    <dbReference type="NCBI Taxonomy" id="2969249"/>
    <lineage>
        <taxon>Bacteria</taxon>
        <taxon>Bacillati</taxon>
        <taxon>Bacillota</taxon>
        <taxon>Bacilli</taxon>
        <taxon>Bacillales</taxon>
        <taxon>Paenibacillaceae</taxon>
        <taxon>Paenibacillus</taxon>
    </lineage>
</organism>
<keyword evidence="3 5" id="KW-0067">ATP-binding</keyword>
<dbReference type="InterPro" id="IPR003593">
    <property type="entry name" value="AAA+_ATPase"/>
</dbReference>
<dbReference type="EMBL" id="JANIPJ010000013">
    <property type="protein sequence ID" value="MCR2805695.1"/>
    <property type="molecule type" value="Genomic_DNA"/>
</dbReference>
<comment type="caution">
    <text evidence="5">The sequence shown here is derived from an EMBL/GenBank/DDBJ whole genome shotgun (WGS) entry which is preliminary data.</text>
</comment>
<dbReference type="GO" id="GO:0005524">
    <property type="term" value="F:ATP binding"/>
    <property type="evidence" value="ECO:0007669"/>
    <property type="project" value="UniProtKB-KW"/>
</dbReference>
<dbReference type="InterPro" id="IPR003439">
    <property type="entry name" value="ABC_transporter-like_ATP-bd"/>
</dbReference>
<proteinExistence type="predicted"/>
<gene>
    <name evidence="5" type="ORF">NQZ67_17570</name>
</gene>
<dbReference type="InterPro" id="IPR027417">
    <property type="entry name" value="P-loop_NTPase"/>
</dbReference>
<dbReference type="PROSITE" id="PS00211">
    <property type="entry name" value="ABC_TRANSPORTER_1"/>
    <property type="match status" value="1"/>
</dbReference>
<dbReference type="Pfam" id="PF00005">
    <property type="entry name" value="ABC_tran"/>
    <property type="match status" value="1"/>
</dbReference>
<evidence type="ECO:0000313" key="6">
    <source>
        <dbReference type="Proteomes" id="UP001141950"/>
    </source>
</evidence>
<reference evidence="5" key="1">
    <citation type="submission" date="2022-08" db="EMBL/GenBank/DDBJ databases">
        <title>The genomic sequence of strain Paenibacillus sp. SCIV0701.</title>
        <authorList>
            <person name="Zhao H."/>
        </authorList>
    </citation>
    <scope>NUCLEOTIDE SEQUENCE</scope>
    <source>
        <strain evidence="5">SCIV0701</strain>
    </source>
</reference>
<dbReference type="AlphaFoldDB" id="A0A9X2MSN6"/>
<evidence type="ECO:0000256" key="1">
    <source>
        <dbReference type="ARBA" id="ARBA00022448"/>
    </source>
</evidence>
<dbReference type="SMART" id="SM00382">
    <property type="entry name" value="AAA"/>
    <property type="match status" value="1"/>
</dbReference>
<dbReference type="RefSeq" id="WP_257448457.1">
    <property type="nucleotide sequence ID" value="NZ_JANIPJ010000013.1"/>
</dbReference>
<dbReference type="PANTHER" id="PTHR42788">
    <property type="entry name" value="TAURINE IMPORT ATP-BINDING PROTEIN-RELATED"/>
    <property type="match status" value="1"/>
</dbReference>
<dbReference type="Proteomes" id="UP001141950">
    <property type="component" value="Unassembled WGS sequence"/>
</dbReference>
<accession>A0A9X2MSN6</accession>
<feature type="domain" description="ABC transporter" evidence="4">
    <location>
        <begin position="6"/>
        <end position="243"/>
    </location>
</feature>
<dbReference type="InterPro" id="IPR017871">
    <property type="entry name" value="ABC_transporter-like_CS"/>
</dbReference>
<dbReference type="InterPro" id="IPR050166">
    <property type="entry name" value="ABC_transporter_ATP-bind"/>
</dbReference>
<dbReference type="SUPFAM" id="SSF52540">
    <property type="entry name" value="P-loop containing nucleoside triphosphate hydrolases"/>
    <property type="match status" value="1"/>
</dbReference>
<dbReference type="PROSITE" id="PS50893">
    <property type="entry name" value="ABC_TRANSPORTER_2"/>
    <property type="match status" value="1"/>
</dbReference>
<dbReference type="GO" id="GO:0016887">
    <property type="term" value="F:ATP hydrolysis activity"/>
    <property type="evidence" value="ECO:0007669"/>
    <property type="project" value="InterPro"/>
</dbReference>
<sequence length="265" mass="29750">MRSKEIVIRDVEKTFQTRGGAVQALSKVNLNIEPLSFVSVVGPSGCGKSTLMNLLAGLDTPTGGVIEIGGERVSGAQEGNAVVFQRDLLLEWRTVIANILLPFELHGVTWLDRKDRTTNRQLAEDLLRMVGLEGFGDKYPFELSGGMRQRVSICRALIQRPTLLMMDEPFGALDALTREQMMYDLLRLYDQYKCTVVFITHSIEEAVFLSDRVLVMSERPGSVVRDIKIQLERPRNLSTRMDARFLDCVKEIRGVFQSQGVLAEV</sequence>
<protein>
    <submittedName>
        <fullName evidence="5">ABC transporter ATP-binding protein</fullName>
    </submittedName>
</protein>
<dbReference type="CDD" id="cd03293">
    <property type="entry name" value="ABC_NrtD_SsuB_transporters"/>
    <property type="match status" value="1"/>
</dbReference>